<dbReference type="GO" id="GO:0019825">
    <property type="term" value="F:oxygen binding"/>
    <property type="evidence" value="ECO:0007669"/>
    <property type="project" value="InterPro"/>
</dbReference>
<dbReference type="GO" id="GO:0004888">
    <property type="term" value="F:transmembrane signaling receptor activity"/>
    <property type="evidence" value="ECO:0007669"/>
    <property type="project" value="InterPro"/>
</dbReference>
<proteinExistence type="inferred from homology"/>
<dbReference type="InterPro" id="IPR051310">
    <property type="entry name" value="MCP_chemotaxis"/>
</dbReference>
<dbReference type="CDD" id="cd01068">
    <property type="entry name" value="globin_sensor"/>
    <property type="match status" value="1"/>
</dbReference>
<accession>A0A268EPA7</accession>
<keyword evidence="3" id="KW-0807">Transducer</keyword>
<comment type="caution">
    <text evidence="7">The sequence shown here is derived from an EMBL/GenBank/DDBJ whole genome shotgun (WGS) entry which is preliminary data.</text>
</comment>
<gene>
    <name evidence="7" type="ORF">CHH67_16875</name>
    <name evidence="6" type="ORF">GNP94_08850</name>
</gene>
<dbReference type="Pfam" id="PF11563">
    <property type="entry name" value="Protoglobin"/>
    <property type="match status" value="1"/>
</dbReference>
<dbReference type="PANTHER" id="PTHR43531:SF11">
    <property type="entry name" value="METHYL-ACCEPTING CHEMOTAXIS PROTEIN 3"/>
    <property type="match status" value="1"/>
</dbReference>
<dbReference type="InterPro" id="IPR009050">
    <property type="entry name" value="Globin-like_sf"/>
</dbReference>
<dbReference type="GO" id="GO:0007165">
    <property type="term" value="P:signal transduction"/>
    <property type="evidence" value="ECO:0007669"/>
    <property type="project" value="UniProtKB-KW"/>
</dbReference>
<evidence type="ECO:0000256" key="1">
    <source>
        <dbReference type="ARBA" id="ARBA00022500"/>
    </source>
</evidence>
<evidence type="ECO:0000313" key="9">
    <source>
        <dbReference type="Proteomes" id="UP000435177"/>
    </source>
</evidence>
<dbReference type="Proteomes" id="UP000435177">
    <property type="component" value="Unassembled WGS sequence"/>
</dbReference>
<evidence type="ECO:0000313" key="7">
    <source>
        <dbReference type="EMBL" id="PAD74953.1"/>
    </source>
</evidence>
<dbReference type="InterPro" id="IPR039379">
    <property type="entry name" value="Protoglobin_sensor_dom"/>
</dbReference>
<protein>
    <submittedName>
        <fullName evidence="7">Chemotaxis protein</fullName>
    </submittedName>
</protein>
<dbReference type="SUPFAM" id="SSF46458">
    <property type="entry name" value="Globin-like"/>
    <property type="match status" value="1"/>
</dbReference>
<name>A0A268EPA7_9BACL</name>
<dbReference type="OrthoDB" id="266313at2"/>
<sequence length="360" mass="40188">MINVSEKRRRQLNYMGLDESTLKLLADYQPAFVKVVDEVVDRLYEQIGTQPVLMEIINRTSTVERLKETQRQYWLSLVNGVVDESYIENRLKVGQIHSRIGLSLDYYLGSYMVYLDIAADVLKQVIPGEWMKVIHALSKMFNLDSQLVLEAYQVKEKEKIEQLATKQQHMLEAITAAVQELTAMVVQLDQSAELIAENAMKTAEAQDKAHSLTIELGQEMLHIEKMGELIKEISDQSHLLGLNAAIEAAHAGEFGRGFEVVAGEVRKLASHSRSAMEDIQDKVSSITSKLKQVEEKSEISSANARGQAASSQELAAFVKMMEKLAEDLEALQHQYDEAGPGEATADEPRLVVNAAEEVGV</sequence>
<keyword evidence="4" id="KW-0175">Coiled coil</keyword>
<keyword evidence="9" id="KW-1185">Reference proteome</keyword>
<dbReference type="InterPro" id="IPR012292">
    <property type="entry name" value="Globin/Proto"/>
</dbReference>
<dbReference type="GO" id="GO:0005886">
    <property type="term" value="C:plasma membrane"/>
    <property type="evidence" value="ECO:0007669"/>
    <property type="project" value="TreeGrafter"/>
</dbReference>
<evidence type="ECO:0000256" key="4">
    <source>
        <dbReference type="SAM" id="Coils"/>
    </source>
</evidence>
<dbReference type="AlphaFoldDB" id="A0A268EPA7"/>
<dbReference type="Proteomes" id="UP000215596">
    <property type="component" value="Unassembled WGS sequence"/>
</dbReference>
<dbReference type="RefSeq" id="WP_095266374.1">
    <property type="nucleotide sequence ID" value="NZ_NPBY01000049.1"/>
</dbReference>
<feature type="coiled-coil region" evidence="4">
    <location>
        <begin position="276"/>
        <end position="334"/>
    </location>
</feature>
<dbReference type="SUPFAM" id="SSF58104">
    <property type="entry name" value="Methyl-accepting chemotaxis protein (MCP) signaling domain"/>
    <property type="match status" value="1"/>
</dbReference>
<dbReference type="Gene3D" id="1.10.490.10">
    <property type="entry name" value="Globins"/>
    <property type="match status" value="1"/>
</dbReference>
<dbReference type="InterPro" id="IPR044398">
    <property type="entry name" value="Globin-sensor_dom"/>
</dbReference>
<comment type="similarity">
    <text evidence="2">Belongs to the methyl-accepting chemotaxis (MCP) protein family.</text>
</comment>
<dbReference type="PROSITE" id="PS50111">
    <property type="entry name" value="CHEMOTAXIS_TRANSDUC_2"/>
    <property type="match status" value="1"/>
</dbReference>
<feature type="domain" description="Methyl-accepting transducer" evidence="5">
    <location>
        <begin position="158"/>
        <end position="347"/>
    </location>
</feature>
<reference evidence="7 8" key="1">
    <citation type="submission" date="2017-07" db="EMBL/GenBank/DDBJ databases">
        <title>Isolation and whole genome analysis of endospore-forming bacteria from heroin.</title>
        <authorList>
            <person name="Kalinowski J."/>
            <person name="Ahrens B."/>
            <person name="Al-Dilaimi A."/>
            <person name="Winkler A."/>
            <person name="Wibberg D."/>
            <person name="Schleenbecker U."/>
            <person name="Ruckert C."/>
            <person name="Wolfel R."/>
            <person name="Grass G."/>
        </authorList>
    </citation>
    <scope>NUCLEOTIDE SEQUENCE [LARGE SCALE GENOMIC DNA]</scope>
    <source>
        <strain evidence="7 8">7537-G1</strain>
    </source>
</reference>
<dbReference type="PRINTS" id="PR00260">
    <property type="entry name" value="CHEMTRNSDUCR"/>
</dbReference>
<dbReference type="InterPro" id="IPR004089">
    <property type="entry name" value="MCPsignal_dom"/>
</dbReference>
<evidence type="ECO:0000256" key="2">
    <source>
        <dbReference type="ARBA" id="ARBA00029447"/>
    </source>
</evidence>
<dbReference type="GO" id="GO:0006935">
    <property type="term" value="P:chemotaxis"/>
    <property type="evidence" value="ECO:0007669"/>
    <property type="project" value="UniProtKB-KW"/>
</dbReference>
<dbReference type="GO" id="GO:0020037">
    <property type="term" value="F:heme binding"/>
    <property type="evidence" value="ECO:0007669"/>
    <property type="project" value="InterPro"/>
</dbReference>
<keyword evidence="1" id="KW-0145">Chemotaxis</keyword>
<evidence type="ECO:0000313" key="8">
    <source>
        <dbReference type="Proteomes" id="UP000215596"/>
    </source>
</evidence>
<reference evidence="6 9" key="2">
    <citation type="submission" date="2019-11" db="EMBL/GenBank/DDBJ databases">
        <title>Draft genome sequences of five Paenibacillus species of dairy origin.</title>
        <authorList>
            <person name="Olajide A.M."/>
            <person name="Chen S."/>
            <person name="Lapointe G."/>
        </authorList>
    </citation>
    <scope>NUCLEOTIDE SEQUENCE [LARGE SCALE GENOMIC DNA]</scope>
    <source>
        <strain evidence="6 9">3CS1</strain>
    </source>
</reference>
<evidence type="ECO:0000259" key="5">
    <source>
        <dbReference type="PROSITE" id="PS50111"/>
    </source>
</evidence>
<organism evidence="7 8">
    <name type="scientific">Paenibacillus campinasensis</name>
    <dbReference type="NCBI Taxonomy" id="66347"/>
    <lineage>
        <taxon>Bacteria</taxon>
        <taxon>Bacillati</taxon>
        <taxon>Bacillota</taxon>
        <taxon>Bacilli</taxon>
        <taxon>Bacillales</taxon>
        <taxon>Paenibacillaceae</taxon>
        <taxon>Paenibacillus</taxon>
    </lineage>
</organism>
<dbReference type="SMART" id="SM00283">
    <property type="entry name" value="MA"/>
    <property type="match status" value="1"/>
</dbReference>
<evidence type="ECO:0000256" key="3">
    <source>
        <dbReference type="PROSITE-ProRule" id="PRU00284"/>
    </source>
</evidence>
<dbReference type="Pfam" id="PF00015">
    <property type="entry name" value="MCPsignal"/>
    <property type="match status" value="1"/>
</dbReference>
<evidence type="ECO:0000313" key="6">
    <source>
        <dbReference type="EMBL" id="MUG66120.1"/>
    </source>
</evidence>
<dbReference type="EMBL" id="NPBY01000049">
    <property type="protein sequence ID" value="PAD74953.1"/>
    <property type="molecule type" value="Genomic_DNA"/>
</dbReference>
<dbReference type="EMBL" id="WOAA01000005">
    <property type="protein sequence ID" value="MUG66120.1"/>
    <property type="molecule type" value="Genomic_DNA"/>
</dbReference>
<dbReference type="Gene3D" id="1.10.287.950">
    <property type="entry name" value="Methyl-accepting chemotaxis protein"/>
    <property type="match status" value="1"/>
</dbReference>
<dbReference type="InterPro" id="IPR004090">
    <property type="entry name" value="Chemotax_Me-accpt_rcpt"/>
</dbReference>
<dbReference type="PANTHER" id="PTHR43531">
    <property type="entry name" value="PROTEIN ICFG"/>
    <property type="match status" value="1"/>
</dbReference>